<protein>
    <submittedName>
        <fullName evidence="2">Uncharacterized protein</fullName>
    </submittedName>
</protein>
<feature type="region of interest" description="Disordered" evidence="1">
    <location>
        <begin position="69"/>
        <end position="89"/>
    </location>
</feature>
<dbReference type="EMBL" id="MU004194">
    <property type="protein sequence ID" value="KAF2492106.1"/>
    <property type="molecule type" value="Genomic_DNA"/>
</dbReference>
<gene>
    <name evidence="2" type="ORF">BU16DRAFT_103886</name>
</gene>
<sequence>MGHIREIPAEPQRCKHQIKHTSILRGLDALHRHQTGSIRQPCRARAHRALRLRLRWCNPAHWRMITGRRAGAVQRSSKTSHLPSALGVSPSDRPNYYAAGRIARRWVRREAIWDVRLDFTSISAPSQATPCPIGGPKRGESQASITQSSDSMANDGGFGRLVRTHGICNARLGRCSSTLCLSVSRPPEALRMGLLTAASSLSSKLIQVGPVCSNPAPSQQLHGAVAPIPELAKLPGAEHLGRNRCNPSASSLRAQLSRMSSVRAHVGPVAVCCFWYSALACWRKLVLAPSGVAE</sequence>
<feature type="region of interest" description="Disordered" evidence="1">
    <location>
        <begin position="127"/>
        <end position="156"/>
    </location>
</feature>
<evidence type="ECO:0000313" key="2">
    <source>
        <dbReference type="EMBL" id="KAF2492106.1"/>
    </source>
</evidence>
<dbReference type="Proteomes" id="UP000799750">
    <property type="component" value="Unassembled WGS sequence"/>
</dbReference>
<feature type="compositionally biased region" description="Polar residues" evidence="1">
    <location>
        <begin position="141"/>
        <end position="152"/>
    </location>
</feature>
<evidence type="ECO:0000313" key="3">
    <source>
        <dbReference type="Proteomes" id="UP000799750"/>
    </source>
</evidence>
<keyword evidence="3" id="KW-1185">Reference proteome</keyword>
<name>A0A6A6QJB9_9PEZI</name>
<proteinExistence type="predicted"/>
<dbReference type="AlphaFoldDB" id="A0A6A6QJB9"/>
<reference evidence="2" key="1">
    <citation type="journal article" date="2020" name="Stud. Mycol.">
        <title>101 Dothideomycetes genomes: a test case for predicting lifestyles and emergence of pathogens.</title>
        <authorList>
            <person name="Haridas S."/>
            <person name="Albert R."/>
            <person name="Binder M."/>
            <person name="Bloem J."/>
            <person name="Labutti K."/>
            <person name="Salamov A."/>
            <person name="Andreopoulos B."/>
            <person name="Baker S."/>
            <person name="Barry K."/>
            <person name="Bills G."/>
            <person name="Bluhm B."/>
            <person name="Cannon C."/>
            <person name="Castanera R."/>
            <person name="Culley D."/>
            <person name="Daum C."/>
            <person name="Ezra D."/>
            <person name="Gonzalez J."/>
            <person name="Henrissat B."/>
            <person name="Kuo A."/>
            <person name="Liang C."/>
            <person name="Lipzen A."/>
            <person name="Lutzoni F."/>
            <person name="Magnuson J."/>
            <person name="Mondo S."/>
            <person name="Nolan M."/>
            <person name="Ohm R."/>
            <person name="Pangilinan J."/>
            <person name="Park H.-J."/>
            <person name="Ramirez L."/>
            <person name="Alfaro M."/>
            <person name="Sun H."/>
            <person name="Tritt A."/>
            <person name="Yoshinaga Y."/>
            <person name="Zwiers L.-H."/>
            <person name="Turgeon B."/>
            <person name="Goodwin S."/>
            <person name="Spatafora J."/>
            <person name="Crous P."/>
            <person name="Grigoriev I."/>
        </authorList>
    </citation>
    <scope>NUCLEOTIDE SEQUENCE</scope>
    <source>
        <strain evidence="2">CBS 269.34</strain>
    </source>
</reference>
<organism evidence="2 3">
    <name type="scientific">Lophium mytilinum</name>
    <dbReference type="NCBI Taxonomy" id="390894"/>
    <lineage>
        <taxon>Eukaryota</taxon>
        <taxon>Fungi</taxon>
        <taxon>Dikarya</taxon>
        <taxon>Ascomycota</taxon>
        <taxon>Pezizomycotina</taxon>
        <taxon>Dothideomycetes</taxon>
        <taxon>Pleosporomycetidae</taxon>
        <taxon>Mytilinidiales</taxon>
        <taxon>Mytilinidiaceae</taxon>
        <taxon>Lophium</taxon>
    </lineage>
</organism>
<evidence type="ECO:0000256" key="1">
    <source>
        <dbReference type="SAM" id="MobiDB-lite"/>
    </source>
</evidence>
<accession>A0A6A6QJB9</accession>